<dbReference type="HOGENOM" id="CLU_3295990_0_0_9"/>
<evidence type="ECO:0000313" key="2">
    <source>
        <dbReference type="Proteomes" id="UP000016662"/>
    </source>
</evidence>
<dbReference type="Proteomes" id="UP000016662">
    <property type="component" value="Unassembled WGS sequence"/>
</dbReference>
<accession>U2KXS3</accession>
<dbReference type="STRING" id="411473.RUMCAL_00697"/>
<name>U2KXS3_9FIRM</name>
<gene>
    <name evidence="1" type="ORF">RUMCAL_00697</name>
</gene>
<comment type="caution">
    <text evidence="1">The sequence shown here is derived from an EMBL/GenBank/DDBJ whole genome shotgun (WGS) entry which is preliminary data.</text>
</comment>
<keyword evidence="2" id="KW-1185">Reference proteome</keyword>
<organism evidence="1 2">
    <name type="scientific">Ruminococcus callidus ATCC 27760</name>
    <dbReference type="NCBI Taxonomy" id="411473"/>
    <lineage>
        <taxon>Bacteria</taxon>
        <taxon>Bacillati</taxon>
        <taxon>Bacillota</taxon>
        <taxon>Clostridia</taxon>
        <taxon>Eubacteriales</taxon>
        <taxon>Oscillospiraceae</taxon>
        <taxon>Ruminococcus</taxon>
    </lineage>
</organism>
<protein>
    <submittedName>
        <fullName evidence="1">Uncharacterized protein</fullName>
    </submittedName>
</protein>
<dbReference type="EMBL" id="AWVF01000089">
    <property type="protein sequence ID" value="ERJ96915.1"/>
    <property type="molecule type" value="Genomic_DNA"/>
</dbReference>
<evidence type="ECO:0000313" key="1">
    <source>
        <dbReference type="EMBL" id="ERJ96915.1"/>
    </source>
</evidence>
<sequence>MWFCLGISFGQYSVSFMCSCHGNSKKCVDFCMDFCYNSRE</sequence>
<proteinExistence type="predicted"/>
<dbReference type="AlphaFoldDB" id="U2KXS3"/>
<reference evidence="1 2" key="1">
    <citation type="submission" date="2013-07" db="EMBL/GenBank/DDBJ databases">
        <authorList>
            <person name="Weinstock G."/>
            <person name="Sodergren E."/>
            <person name="Wylie T."/>
            <person name="Fulton L."/>
            <person name="Fulton R."/>
            <person name="Fronick C."/>
            <person name="O'Laughlin M."/>
            <person name="Godfrey J."/>
            <person name="Miner T."/>
            <person name="Herter B."/>
            <person name="Appelbaum E."/>
            <person name="Cordes M."/>
            <person name="Lek S."/>
            <person name="Wollam A."/>
            <person name="Pepin K.H."/>
            <person name="Palsikar V.B."/>
            <person name="Mitreva M."/>
            <person name="Wilson R.K."/>
        </authorList>
    </citation>
    <scope>NUCLEOTIDE SEQUENCE [LARGE SCALE GENOMIC DNA]</scope>
    <source>
        <strain evidence="1 2">ATCC 27760</strain>
    </source>
</reference>